<dbReference type="EC" id="3.4.21.89" evidence="3 8"/>
<reference evidence="11 12" key="1">
    <citation type="submission" date="2016-04" db="EMBL/GenBank/DDBJ databases">
        <title>Complete genome sequence of Dokdonella koreensis DS-123T.</title>
        <authorList>
            <person name="Kim J.F."/>
            <person name="Lee H."/>
            <person name="Kwak M.-J."/>
        </authorList>
    </citation>
    <scope>NUCLEOTIDE SEQUENCE [LARGE SCALE GENOMIC DNA]</scope>
    <source>
        <strain evidence="11 12">DS-123</strain>
    </source>
</reference>
<feature type="active site" evidence="7">
    <location>
        <position position="93"/>
    </location>
</feature>
<evidence type="ECO:0000256" key="2">
    <source>
        <dbReference type="ARBA" id="ARBA00009370"/>
    </source>
</evidence>
<dbReference type="InterPro" id="IPR019757">
    <property type="entry name" value="Pept_S26A_signal_pept_1_Lys-AS"/>
</dbReference>
<evidence type="ECO:0000256" key="9">
    <source>
        <dbReference type="RuleBase" id="RU362042"/>
    </source>
</evidence>
<dbReference type="RefSeq" id="WP_067643584.1">
    <property type="nucleotide sequence ID" value="NZ_CP015249.1"/>
</dbReference>
<dbReference type="InterPro" id="IPR000223">
    <property type="entry name" value="Pept_S26A_signal_pept_1"/>
</dbReference>
<keyword evidence="6 8" id="KW-0378">Hydrolase</keyword>
<dbReference type="PATRIC" id="fig|1300342.3.peg.483"/>
<keyword evidence="8" id="KW-1133">Transmembrane helix</keyword>
<dbReference type="PANTHER" id="PTHR43390">
    <property type="entry name" value="SIGNAL PEPTIDASE I"/>
    <property type="match status" value="1"/>
</dbReference>
<keyword evidence="8" id="KW-0472">Membrane</keyword>
<evidence type="ECO:0000256" key="1">
    <source>
        <dbReference type="ARBA" id="ARBA00000677"/>
    </source>
</evidence>
<protein>
    <recommendedName>
        <fullName evidence="4 8">Signal peptidase I</fullName>
        <ecNumber evidence="3 8">3.4.21.89</ecNumber>
    </recommendedName>
</protein>
<proteinExistence type="inferred from homology"/>
<dbReference type="PRINTS" id="PR00727">
    <property type="entry name" value="LEADERPTASE"/>
</dbReference>
<dbReference type="PROSITE" id="PS00501">
    <property type="entry name" value="SPASE_I_1"/>
    <property type="match status" value="1"/>
</dbReference>
<dbReference type="Proteomes" id="UP000076830">
    <property type="component" value="Chromosome"/>
</dbReference>
<comment type="subcellular location">
    <subcellularLocation>
        <location evidence="9">Membrane</location>
        <topology evidence="9">Multi-pass membrane protein</topology>
    </subcellularLocation>
</comment>
<feature type="transmembrane region" description="Helical" evidence="8">
    <location>
        <begin position="65"/>
        <end position="83"/>
    </location>
</feature>
<accession>A0A167GGI3</accession>
<sequence>MHFNLALLLVILTAVSGLVWLVDWLFFAAGRRRRAEELRAMDTLPAEERRLRAEAALRESTIVEYARSFFPVLLLILVVRSFIAEPFKIPSGSMMPTLLVGDFILVNKFSYGVRLPVLNSKVLDTGEPKRGDVAVFRFPRDPRQDYIKRVIGVPGDQVTYRNRTLYVNGEQVADTYVGPYVGPSEPGGPNLAGAQTKQENLLGVEHRILVRPNQPPGPEGTWTVPDGQYFVMGDSRDNSADSRFWGFVPEENLVGKAFLIWMNCSGSFCTGGFDLSRIGTVIR</sequence>
<evidence type="ECO:0000259" key="10">
    <source>
        <dbReference type="Pfam" id="PF10502"/>
    </source>
</evidence>
<keyword evidence="12" id="KW-1185">Reference proteome</keyword>
<dbReference type="InterPro" id="IPR036286">
    <property type="entry name" value="LexA/Signal_pep-like_sf"/>
</dbReference>
<name>A0A167GGI3_9GAMM</name>
<dbReference type="KEGG" id="dko:I596_494"/>
<dbReference type="PANTHER" id="PTHR43390:SF1">
    <property type="entry name" value="CHLOROPLAST PROCESSING PEPTIDASE"/>
    <property type="match status" value="1"/>
</dbReference>
<dbReference type="GO" id="GO:0009003">
    <property type="term" value="F:signal peptidase activity"/>
    <property type="evidence" value="ECO:0007669"/>
    <property type="project" value="UniProtKB-EC"/>
</dbReference>
<dbReference type="GO" id="GO:0016020">
    <property type="term" value="C:membrane"/>
    <property type="evidence" value="ECO:0007669"/>
    <property type="project" value="UniProtKB-SubCell"/>
</dbReference>
<evidence type="ECO:0000313" key="12">
    <source>
        <dbReference type="Proteomes" id="UP000076830"/>
    </source>
</evidence>
<dbReference type="Gene3D" id="2.10.109.10">
    <property type="entry name" value="Umud Fragment, subunit A"/>
    <property type="match status" value="1"/>
</dbReference>
<keyword evidence="8" id="KW-0812">Transmembrane</keyword>
<evidence type="ECO:0000256" key="4">
    <source>
        <dbReference type="ARBA" id="ARBA00019232"/>
    </source>
</evidence>
<keyword evidence="5 8" id="KW-0645">Protease</keyword>
<dbReference type="AlphaFoldDB" id="A0A167GGI3"/>
<comment type="similarity">
    <text evidence="2 9">Belongs to the peptidase S26 family.</text>
</comment>
<gene>
    <name evidence="11" type="ORF">I596_494</name>
</gene>
<evidence type="ECO:0000256" key="8">
    <source>
        <dbReference type="RuleBase" id="RU003993"/>
    </source>
</evidence>
<dbReference type="STRING" id="1300342.I596_494"/>
<dbReference type="GO" id="GO:0004252">
    <property type="term" value="F:serine-type endopeptidase activity"/>
    <property type="evidence" value="ECO:0007669"/>
    <property type="project" value="InterPro"/>
</dbReference>
<dbReference type="PROSITE" id="PS00760">
    <property type="entry name" value="SPASE_I_2"/>
    <property type="match status" value="1"/>
</dbReference>
<dbReference type="Pfam" id="PF10502">
    <property type="entry name" value="Peptidase_S26"/>
    <property type="match status" value="1"/>
</dbReference>
<evidence type="ECO:0000256" key="6">
    <source>
        <dbReference type="ARBA" id="ARBA00022801"/>
    </source>
</evidence>
<comment type="catalytic activity">
    <reaction evidence="1 8">
        <text>Cleavage of hydrophobic, N-terminal signal or leader sequences from secreted and periplasmic proteins.</text>
        <dbReference type="EC" id="3.4.21.89"/>
    </reaction>
</comment>
<dbReference type="NCBIfam" id="TIGR02227">
    <property type="entry name" value="sigpep_I_bact"/>
    <property type="match status" value="1"/>
</dbReference>
<evidence type="ECO:0000256" key="5">
    <source>
        <dbReference type="ARBA" id="ARBA00022670"/>
    </source>
</evidence>
<evidence type="ECO:0000256" key="3">
    <source>
        <dbReference type="ARBA" id="ARBA00013208"/>
    </source>
</evidence>
<feature type="transmembrane region" description="Helical" evidence="8">
    <location>
        <begin position="6"/>
        <end position="29"/>
    </location>
</feature>
<evidence type="ECO:0000256" key="7">
    <source>
        <dbReference type="PIRSR" id="PIRSR600223-1"/>
    </source>
</evidence>
<dbReference type="EMBL" id="CP015249">
    <property type="protein sequence ID" value="ANB16531.1"/>
    <property type="molecule type" value="Genomic_DNA"/>
</dbReference>
<dbReference type="GO" id="GO:0006465">
    <property type="term" value="P:signal peptide processing"/>
    <property type="evidence" value="ECO:0007669"/>
    <property type="project" value="InterPro"/>
</dbReference>
<evidence type="ECO:0000313" key="11">
    <source>
        <dbReference type="EMBL" id="ANB16531.1"/>
    </source>
</evidence>
<feature type="active site" evidence="7">
    <location>
        <position position="148"/>
    </location>
</feature>
<dbReference type="SUPFAM" id="SSF51306">
    <property type="entry name" value="LexA/Signal peptidase"/>
    <property type="match status" value="1"/>
</dbReference>
<dbReference type="CDD" id="cd06530">
    <property type="entry name" value="S26_SPase_I"/>
    <property type="match status" value="1"/>
</dbReference>
<feature type="domain" description="Peptidase S26" evidence="10">
    <location>
        <begin position="63"/>
        <end position="262"/>
    </location>
</feature>
<dbReference type="InterPro" id="IPR019533">
    <property type="entry name" value="Peptidase_S26"/>
</dbReference>
<dbReference type="InterPro" id="IPR019756">
    <property type="entry name" value="Pept_S26A_signal_pept_1_Ser-AS"/>
</dbReference>
<organism evidence="11 12">
    <name type="scientific">Dokdonella koreensis DS-123</name>
    <dbReference type="NCBI Taxonomy" id="1300342"/>
    <lineage>
        <taxon>Bacteria</taxon>
        <taxon>Pseudomonadati</taxon>
        <taxon>Pseudomonadota</taxon>
        <taxon>Gammaproteobacteria</taxon>
        <taxon>Lysobacterales</taxon>
        <taxon>Rhodanobacteraceae</taxon>
        <taxon>Dokdonella</taxon>
    </lineage>
</organism>